<evidence type="ECO:0000313" key="3">
    <source>
        <dbReference type="EMBL" id="TWT34469.1"/>
    </source>
</evidence>
<sequence>MTEPVEPSPNEDAVTTQESSPRIVPPAYVWIFSGLFLLLAIYGQWAPELGDGALASWHDSAPMLFDGAVGNVLTLIGAFFMLALPIAWFAIFSRFDIYVRLMPIVVCLSAVGVFFIFFKIVHNDGEMKPKFAYRFGLRPDQRLGELEGDGAGESVSLQTTEHDFPQFLGPNRNLVVAGPQLAGDWNAKAPQEVWRRPIGAGWSGFVVVGDLTYTMEQRGESEYVACYRVADGEPIWTFKHEARHETGLGYVGPRSTPLIHNGKVYAVGATAQFFCLDAATGDVLWRHDLLAEFGETLDQANQLTAWGRASSPLLYRAQDRELIILPAGGPDHDHSTSLVAYDADSGEQVWTGGEQPISYASANLFQLGEETEVIIVNESTVAGHNPETGEQLWITDWPGNSSGDASCSQAVDIGDSQILVSKGYGVGARVFAIEKSADGKYNVNDIWEDTRLLKTKFTNVALKDGYIYGLNDGLLECVEASEGDRQWRQRGFGHGQLLLVGDKLLVMTEDGELVMVDATPDEYREEGRFQALESEISPNWNNLCITGDLMLVRNAEQAACYRLKTKQE</sequence>
<accession>A0A5C5V9C5</accession>
<evidence type="ECO:0000259" key="2">
    <source>
        <dbReference type="Pfam" id="PF13360"/>
    </source>
</evidence>
<feature type="domain" description="Pyrrolo-quinoline quinone repeat" evidence="2">
    <location>
        <begin position="222"/>
        <end position="489"/>
    </location>
</feature>
<reference evidence="3 4" key="1">
    <citation type="submission" date="2019-02" db="EMBL/GenBank/DDBJ databases">
        <title>Deep-cultivation of Planctomycetes and their phenomic and genomic characterization uncovers novel biology.</title>
        <authorList>
            <person name="Wiegand S."/>
            <person name="Jogler M."/>
            <person name="Boedeker C."/>
            <person name="Pinto D."/>
            <person name="Vollmers J."/>
            <person name="Rivas-Marin E."/>
            <person name="Kohn T."/>
            <person name="Peeters S.H."/>
            <person name="Heuer A."/>
            <person name="Rast P."/>
            <person name="Oberbeckmann S."/>
            <person name="Bunk B."/>
            <person name="Jeske O."/>
            <person name="Meyerdierks A."/>
            <person name="Storesund J.E."/>
            <person name="Kallscheuer N."/>
            <person name="Luecker S."/>
            <person name="Lage O.M."/>
            <person name="Pohl T."/>
            <person name="Merkel B.J."/>
            <person name="Hornburger P."/>
            <person name="Mueller R.-W."/>
            <person name="Bruemmer F."/>
            <person name="Labrenz M."/>
            <person name="Spormann A.M."/>
            <person name="Op Den Camp H."/>
            <person name="Overmann J."/>
            <person name="Amann R."/>
            <person name="Jetten M.S.M."/>
            <person name="Mascher T."/>
            <person name="Medema M.H."/>
            <person name="Devos D.P."/>
            <person name="Kaster A.-K."/>
            <person name="Ovreas L."/>
            <person name="Rohde M."/>
            <person name="Galperin M.Y."/>
            <person name="Jogler C."/>
        </authorList>
    </citation>
    <scope>NUCLEOTIDE SEQUENCE [LARGE SCALE GENOMIC DNA]</scope>
    <source>
        <strain evidence="3 4">Enr8</strain>
    </source>
</reference>
<dbReference type="Proteomes" id="UP000318878">
    <property type="component" value="Unassembled WGS sequence"/>
</dbReference>
<dbReference type="InterPro" id="IPR015943">
    <property type="entry name" value="WD40/YVTN_repeat-like_dom_sf"/>
</dbReference>
<dbReference type="SUPFAM" id="SSF50998">
    <property type="entry name" value="Quinoprotein alcohol dehydrogenase-like"/>
    <property type="match status" value="1"/>
</dbReference>
<dbReference type="OrthoDB" id="7051554at2"/>
<dbReference type="PANTHER" id="PTHR34512">
    <property type="entry name" value="CELL SURFACE PROTEIN"/>
    <property type="match status" value="1"/>
</dbReference>
<proteinExistence type="predicted"/>
<feature type="transmembrane region" description="Helical" evidence="1">
    <location>
        <begin position="68"/>
        <end position="91"/>
    </location>
</feature>
<dbReference type="InterPro" id="IPR002372">
    <property type="entry name" value="PQQ_rpt_dom"/>
</dbReference>
<keyword evidence="4" id="KW-1185">Reference proteome</keyword>
<evidence type="ECO:0000313" key="4">
    <source>
        <dbReference type="Proteomes" id="UP000318878"/>
    </source>
</evidence>
<organism evidence="3 4">
    <name type="scientific">Blastopirellula retiformator</name>
    <dbReference type="NCBI Taxonomy" id="2527970"/>
    <lineage>
        <taxon>Bacteria</taxon>
        <taxon>Pseudomonadati</taxon>
        <taxon>Planctomycetota</taxon>
        <taxon>Planctomycetia</taxon>
        <taxon>Pirellulales</taxon>
        <taxon>Pirellulaceae</taxon>
        <taxon>Blastopirellula</taxon>
    </lineage>
</organism>
<dbReference type="EMBL" id="SJPF01000002">
    <property type="protein sequence ID" value="TWT34469.1"/>
    <property type="molecule type" value="Genomic_DNA"/>
</dbReference>
<feature type="transmembrane region" description="Helical" evidence="1">
    <location>
        <begin position="97"/>
        <end position="118"/>
    </location>
</feature>
<evidence type="ECO:0000256" key="1">
    <source>
        <dbReference type="SAM" id="Phobius"/>
    </source>
</evidence>
<feature type="transmembrane region" description="Helical" evidence="1">
    <location>
        <begin position="27"/>
        <end position="47"/>
    </location>
</feature>
<protein>
    <submittedName>
        <fullName evidence="3">Outer membrane biogenesis protein BamB</fullName>
    </submittedName>
</protein>
<dbReference type="Gene3D" id="2.130.10.10">
    <property type="entry name" value="YVTN repeat-like/Quinoprotein amine dehydrogenase"/>
    <property type="match status" value="1"/>
</dbReference>
<dbReference type="AlphaFoldDB" id="A0A5C5V9C5"/>
<dbReference type="InterPro" id="IPR011047">
    <property type="entry name" value="Quinoprotein_ADH-like_sf"/>
</dbReference>
<dbReference type="RefSeq" id="WP_146430746.1">
    <property type="nucleotide sequence ID" value="NZ_SJPF01000002.1"/>
</dbReference>
<comment type="caution">
    <text evidence="3">The sequence shown here is derived from an EMBL/GenBank/DDBJ whole genome shotgun (WGS) entry which is preliminary data.</text>
</comment>
<gene>
    <name evidence="3" type="ORF">Enr8_18780</name>
</gene>
<name>A0A5C5V9C5_9BACT</name>
<dbReference type="Pfam" id="PF13360">
    <property type="entry name" value="PQQ_2"/>
    <property type="match status" value="1"/>
</dbReference>
<keyword evidence="1" id="KW-0812">Transmembrane</keyword>
<dbReference type="PANTHER" id="PTHR34512:SF30">
    <property type="entry name" value="OUTER MEMBRANE PROTEIN ASSEMBLY FACTOR BAMB"/>
    <property type="match status" value="1"/>
</dbReference>
<keyword evidence="1" id="KW-0472">Membrane</keyword>
<keyword evidence="1" id="KW-1133">Transmembrane helix</keyword>